<dbReference type="Pfam" id="PF05069">
    <property type="entry name" value="Phage_tail_S"/>
    <property type="match status" value="1"/>
</dbReference>
<sequence>MSGISIVVDSSEFGDVFRKLRPLLDFEAEELMSAIGALGESQTRRRIEEEKTSPDGAAWKPNNAGTSILVDSGQHLLYSIAWRADASEAEWGSTWEYAHVHQDGMTIIPKNAKALVFEMGGKTIRAKSVTIPARPFVGLSAENRQEIVDLVTDMFGALQ</sequence>
<dbReference type="RefSeq" id="WP_109462399.1">
    <property type="nucleotide sequence ID" value="NZ_QFBC01000034.1"/>
</dbReference>
<dbReference type="OrthoDB" id="2081253at2"/>
<evidence type="ECO:0000313" key="2">
    <source>
        <dbReference type="Proteomes" id="UP000245252"/>
    </source>
</evidence>
<gene>
    <name evidence="1" type="ORF">DEM27_32660</name>
</gene>
<name>A0A2U2DFQ2_9HYPH</name>
<organism evidence="1 2">
    <name type="scientific">Metarhizobium album</name>
    <dbReference type="NCBI Taxonomy" id="2182425"/>
    <lineage>
        <taxon>Bacteria</taxon>
        <taxon>Pseudomonadati</taxon>
        <taxon>Pseudomonadota</taxon>
        <taxon>Alphaproteobacteria</taxon>
        <taxon>Hyphomicrobiales</taxon>
        <taxon>Rhizobiaceae</taxon>
        <taxon>Metarhizobium</taxon>
    </lineage>
</organism>
<reference evidence="1 2" key="1">
    <citation type="submission" date="2018-05" db="EMBL/GenBank/DDBJ databases">
        <title>The draft genome of strain NS-104.</title>
        <authorList>
            <person name="Hang P."/>
            <person name="Jiang J."/>
        </authorList>
    </citation>
    <scope>NUCLEOTIDE SEQUENCE [LARGE SCALE GENOMIC DNA]</scope>
    <source>
        <strain evidence="1 2">NS-104</strain>
    </source>
</reference>
<accession>A0A2U2DFQ2</accession>
<proteinExistence type="predicted"/>
<comment type="caution">
    <text evidence="1">The sequence shown here is derived from an EMBL/GenBank/DDBJ whole genome shotgun (WGS) entry which is preliminary data.</text>
</comment>
<protein>
    <submittedName>
        <fullName evidence="1">Phage morphogenesis protein</fullName>
    </submittedName>
</protein>
<evidence type="ECO:0000313" key="1">
    <source>
        <dbReference type="EMBL" id="PWE52153.1"/>
    </source>
</evidence>
<dbReference type="InterPro" id="IPR006522">
    <property type="entry name" value="Phage_virion_morphogenesis"/>
</dbReference>
<dbReference type="Proteomes" id="UP000245252">
    <property type="component" value="Unassembled WGS sequence"/>
</dbReference>
<dbReference type="EMBL" id="QFBC01000034">
    <property type="protein sequence ID" value="PWE52153.1"/>
    <property type="molecule type" value="Genomic_DNA"/>
</dbReference>
<dbReference type="AlphaFoldDB" id="A0A2U2DFQ2"/>
<keyword evidence="2" id="KW-1185">Reference proteome</keyword>